<dbReference type="CDD" id="cd01727">
    <property type="entry name" value="LSm8"/>
    <property type="match status" value="1"/>
</dbReference>
<evidence type="ECO:0000256" key="4">
    <source>
        <dbReference type="ARBA" id="ARBA00022728"/>
    </source>
</evidence>
<feature type="domain" description="Sm" evidence="10">
    <location>
        <begin position="1"/>
        <end position="81"/>
    </location>
</feature>
<evidence type="ECO:0000256" key="9">
    <source>
        <dbReference type="RuleBase" id="RU365048"/>
    </source>
</evidence>
<reference evidence="11" key="1">
    <citation type="journal article" date="2020" name="Stud. Mycol.">
        <title>101 Dothideomycetes genomes: a test case for predicting lifestyles and emergence of pathogens.</title>
        <authorList>
            <person name="Haridas S."/>
            <person name="Albert R."/>
            <person name="Binder M."/>
            <person name="Bloem J."/>
            <person name="Labutti K."/>
            <person name="Salamov A."/>
            <person name="Andreopoulos B."/>
            <person name="Baker S."/>
            <person name="Barry K."/>
            <person name="Bills G."/>
            <person name="Bluhm B."/>
            <person name="Cannon C."/>
            <person name="Castanera R."/>
            <person name="Culley D."/>
            <person name="Daum C."/>
            <person name="Ezra D."/>
            <person name="Gonzalez J."/>
            <person name="Henrissat B."/>
            <person name="Kuo A."/>
            <person name="Liang C."/>
            <person name="Lipzen A."/>
            <person name="Lutzoni F."/>
            <person name="Magnuson J."/>
            <person name="Mondo S."/>
            <person name="Nolan M."/>
            <person name="Ohm R."/>
            <person name="Pangilinan J."/>
            <person name="Park H.-J."/>
            <person name="Ramirez L."/>
            <person name="Alfaro M."/>
            <person name="Sun H."/>
            <person name="Tritt A."/>
            <person name="Yoshinaga Y."/>
            <person name="Zwiers L.-H."/>
            <person name="Turgeon B."/>
            <person name="Goodwin S."/>
            <person name="Spatafora J."/>
            <person name="Crous P."/>
            <person name="Grigoriev I."/>
        </authorList>
    </citation>
    <scope>NUCLEOTIDE SEQUENCE</scope>
    <source>
        <strain evidence="11">CBS 121410</strain>
    </source>
</reference>
<dbReference type="GO" id="GO:0000398">
    <property type="term" value="P:mRNA splicing, via spliceosome"/>
    <property type="evidence" value="ECO:0007669"/>
    <property type="project" value="UniProtKB-UniRule"/>
</dbReference>
<dbReference type="EMBL" id="ML978776">
    <property type="protein sequence ID" value="KAF2083500.1"/>
    <property type="molecule type" value="Genomic_DNA"/>
</dbReference>
<gene>
    <name evidence="9" type="primary">LSM8</name>
    <name evidence="11" type="ORF">K490DRAFT_60426</name>
</gene>
<evidence type="ECO:0000256" key="2">
    <source>
        <dbReference type="ARBA" id="ARBA00006850"/>
    </source>
</evidence>
<comment type="caution">
    <text evidence="11">The sequence shown here is derived from an EMBL/GenBank/DDBJ whole genome shotgun (WGS) entry which is preliminary data.</text>
</comment>
<keyword evidence="12" id="KW-1185">Reference proteome</keyword>
<dbReference type="InterPro" id="IPR044642">
    <property type="entry name" value="PTHR15588"/>
</dbReference>
<dbReference type="PANTHER" id="PTHR15588">
    <property type="entry name" value="LSM1"/>
    <property type="match status" value="1"/>
</dbReference>
<evidence type="ECO:0000313" key="11">
    <source>
        <dbReference type="EMBL" id="KAF2083500.1"/>
    </source>
</evidence>
<evidence type="ECO:0000313" key="12">
    <source>
        <dbReference type="Proteomes" id="UP000799776"/>
    </source>
</evidence>
<keyword evidence="5 9" id="KW-0694">RNA-binding</keyword>
<sequence length="101" mass="11407">MSQVLHDFINNKVAIITIDGQYYVGTLLGGDYNTNLILHETVERIIYPADDQDGENRELRDNGVRVLRGDNVVIIGLVDEALDDSIDWTKVKGEPIRSTRH</sequence>
<evidence type="ECO:0000256" key="1">
    <source>
        <dbReference type="ARBA" id="ARBA00004123"/>
    </source>
</evidence>
<comment type="function">
    <text evidence="9">Plays role in pre-mRNA splicing as component of the U4/U6-U5 tri-snRNP complex that is involved in spliceosome assembly, and as component of the precatalytic spliceosome (spliceosome B complex). The heptameric LSM2-8 complex binds specifically to the 3'-terminal U-tract of U6 snRNA.</text>
</comment>
<proteinExistence type="inferred from homology"/>
<dbReference type="SMART" id="SM00651">
    <property type="entry name" value="Sm"/>
    <property type="match status" value="1"/>
</dbReference>
<dbReference type="GO" id="GO:0071011">
    <property type="term" value="C:precatalytic spliceosome"/>
    <property type="evidence" value="ECO:0007669"/>
    <property type="project" value="TreeGrafter"/>
</dbReference>
<accession>A0A9P4HKY2</accession>
<evidence type="ECO:0000256" key="3">
    <source>
        <dbReference type="ARBA" id="ARBA00022664"/>
    </source>
</evidence>
<evidence type="ECO:0000256" key="8">
    <source>
        <dbReference type="ARBA" id="ARBA00023274"/>
    </source>
</evidence>
<keyword evidence="3 9" id="KW-0507">mRNA processing</keyword>
<protein>
    <recommendedName>
        <fullName evidence="9">LSM2-LSM8 complex subunit LSM8</fullName>
    </recommendedName>
</protein>
<dbReference type="InterPro" id="IPR034103">
    <property type="entry name" value="Lsm8"/>
</dbReference>
<evidence type="ECO:0000256" key="6">
    <source>
        <dbReference type="ARBA" id="ARBA00023187"/>
    </source>
</evidence>
<evidence type="ECO:0000256" key="7">
    <source>
        <dbReference type="ARBA" id="ARBA00023242"/>
    </source>
</evidence>
<comment type="similarity">
    <text evidence="2 9">Belongs to the snRNP Sm proteins family.</text>
</comment>
<dbReference type="AlphaFoldDB" id="A0A9P4HKY2"/>
<keyword evidence="4 9" id="KW-0747">Spliceosome</keyword>
<keyword evidence="7 9" id="KW-0539">Nucleus</keyword>
<dbReference type="Gene3D" id="2.30.30.100">
    <property type="match status" value="1"/>
</dbReference>
<evidence type="ECO:0000256" key="5">
    <source>
        <dbReference type="ARBA" id="ARBA00022884"/>
    </source>
</evidence>
<name>A0A9P4HKY2_9PEZI</name>
<dbReference type="GO" id="GO:0046540">
    <property type="term" value="C:U4/U6 x U5 tri-snRNP complex"/>
    <property type="evidence" value="ECO:0007669"/>
    <property type="project" value="UniProtKB-UniRule"/>
</dbReference>
<keyword evidence="8 9" id="KW-0687">Ribonucleoprotein</keyword>
<dbReference type="InterPro" id="IPR001163">
    <property type="entry name" value="Sm_dom_euk/arc"/>
</dbReference>
<dbReference type="GO" id="GO:0003729">
    <property type="term" value="F:mRNA binding"/>
    <property type="evidence" value="ECO:0007669"/>
    <property type="project" value="TreeGrafter"/>
</dbReference>
<dbReference type="OrthoDB" id="422364at2759"/>
<organism evidence="11 12">
    <name type="scientific">Saccharata proteae CBS 121410</name>
    <dbReference type="NCBI Taxonomy" id="1314787"/>
    <lineage>
        <taxon>Eukaryota</taxon>
        <taxon>Fungi</taxon>
        <taxon>Dikarya</taxon>
        <taxon>Ascomycota</taxon>
        <taxon>Pezizomycotina</taxon>
        <taxon>Dothideomycetes</taxon>
        <taxon>Dothideomycetes incertae sedis</taxon>
        <taxon>Botryosphaeriales</taxon>
        <taxon>Saccharataceae</taxon>
        <taxon>Saccharata</taxon>
    </lineage>
</organism>
<comment type="subcellular location">
    <subcellularLocation>
        <location evidence="1 9">Nucleus</location>
    </subcellularLocation>
</comment>
<dbReference type="InterPro" id="IPR010920">
    <property type="entry name" value="LSM_dom_sf"/>
</dbReference>
<dbReference type="PANTHER" id="PTHR15588:SF9">
    <property type="entry name" value="U6 SNRNA-ASSOCIATED SM-LIKE PROTEIN LSM8"/>
    <property type="match status" value="1"/>
</dbReference>
<comment type="subunit">
    <text evidence="9">LSm subunits form a heteromer with a doughnut shape.</text>
</comment>
<dbReference type="InterPro" id="IPR047575">
    <property type="entry name" value="Sm"/>
</dbReference>
<dbReference type="Proteomes" id="UP000799776">
    <property type="component" value="Unassembled WGS sequence"/>
</dbReference>
<dbReference type="PROSITE" id="PS52002">
    <property type="entry name" value="SM"/>
    <property type="match status" value="1"/>
</dbReference>
<dbReference type="SUPFAM" id="SSF50182">
    <property type="entry name" value="Sm-like ribonucleoproteins"/>
    <property type="match status" value="1"/>
</dbReference>
<keyword evidence="6 9" id="KW-0508">mRNA splicing</keyword>
<evidence type="ECO:0000259" key="10">
    <source>
        <dbReference type="PROSITE" id="PS52002"/>
    </source>
</evidence>
<dbReference type="GO" id="GO:0005688">
    <property type="term" value="C:U6 snRNP"/>
    <property type="evidence" value="ECO:0007669"/>
    <property type="project" value="UniProtKB-UniRule"/>
</dbReference>
<dbReference type="Pfam" id="PF01423">
    <property type="entry name" value="LSM"/>
    <property type="match status" value="1"/>
</dbReference>